<evidence type="ECO:0000256" key="1">
    <source>
        <dbReference type="SAM" id="MobiDB-lite"/>
    </source>
</evidence>
<keyword evidence="4" id="KW-1185">Reference proteome</keyword>
<keyword evidence="2" id="KW-0812">Transmembrane</keyword>
<protein>
    <submittedName>
        <fullName evidence="3">Uncharacterized protein</fullName>
    </submittedName>
</protein>
<evidence type="ECO:0000313" key="3">
    <source>
        <dbReference type="EMBL" id="GGC77931.1"/>
    </source>
</evidence>
<feature type="transmembrane region" description="Helical" evidence="2">
    <location>
        <begin position="201"/>
        <end position="222"/>
    </location>
</feature>
<proteinExistence type="predicted"/>
<feature type="transmembrane region" description="Helical" evidence="2">
    <location>
        <begin position="231"/>
        <end position="251"/>
    </location>
</feature>
<keyword evidence="2" id="KW-0472">Membrane</keyword>
<feature type="transmembrane region" description="Helical" evidence="2">
    <location>
        <begin position="166"/>
        <end position="189"/>
    </location>
</feature>
<evidence type="ECO:0000256" key="2">
    <source>
        <dbReference type="SAM" id="Phobius"/>
    </source>
</evidence>
<feature type="transmembrane region" description="Helical" evidence="2">
    <location>
        <begin position="122"/>
        <end position="145"/>
    </location>
</feature>
<name>A0ABQ1NIE1_9MICC</name>
<comment type="caution">
    <text evidence="3">The sequence shown here is derived from an EMBL/GenBank/DDBJ whole genome shotgun (WGS) entry which is preliminary data.</text>
</comment>
<gene>
    <name evidence="3" type="ORF">GCM10011512_00560</name>
</gene>
<feature type="transmembrane region" description="Helical" evidence="2">
    <location>
        <begin position="263"/>
        <end position="282"/>
    </location>
</feature>
<feature type="transmembrane region" description="Helical" evidence="2">
    <location>
        <begin position="98"/>
        <end position="116"/>
    </location>
</feature>
<feature type="compositionally biased region" description="Low complexity" evidence="1">
    <location>
        <begin position="1"/>
        <end position="14"/>
    </location>
</feature>
<evidence type="ECO:0000313" key="4">
    <source>
        <dbReference type="Proteomes" id="UP000597761"/>
    </source>
</evidence>
<dbReference type="EMBL" id="BMJI01000001">
    <property type="protein sequence ID" value="GGC77931.1"/>
    <property type="molecule type" value="Genomic_DNA"/>
</dbReference>
<dbReference type="RefSeq" id="WP_229659656.1">
    <property type="nucleotide sequence ID" value="NZ_BMJI01000001.1"/>
</dbReference>
<reference evidence="4" key="1">
    <citation type="journal article" date="2019" name="Int. J. Syst. Evol. Microbiol.">
        <title>The Global Catalogue of Microorganisms (GCM) 10K type strain sequencing project: providing services to taxonomists for standard genome sequencing and annotation.</title>
        <authorList>
            <consortium name="The Broad Institute Genomics Platform"/>
            <consortium name="The Broad Institute Genome Sequencing Center for Infectious Disease"/>
            <person name="Wu L."/>
            <person name="Ma J."/>
        </authorList>
    </citation>
    <scope>NUCLEOTIDE SEQUENCE [LARGE SCALE GENOMIC DNA]</scope>
    <source>
        <strain evidence="4">CGMCC 1.15480</strain>
    </source>
</reference>
<feature type="transmembrane region" description="Helical" evidence="2">
    <location>
        <begin position="31"/>
        <end position="50"/>
    </location>
</feature>
<feature type="region of interest" description="Disordered" evidence="1">
    <location>
        <begin position="1"/>
        <end position="22"/>
    </location>
</feature>
<feature type="transmembrane region" description="Helical" evidence="2">
    <location>
        <begin position="66"/>
        <end position="86"/>
    </location>
</feature>
<sequence length="295" mass="31384">MSATTRRAPSAGPADGPGPPDRDRILPYSRVVAAVVVPFLAVAVVLLYGLPTRTAELFAWTIEPPLTAMLLGATYLGGIAFFAAVLRRRPWHRVRHGMPAVIVFATALGIATLLHLDRFHPWHVSFMAWAALYATAPVLVLVLLLRNGPEDPGTPEPRDTAIPAAARGALAALGAVAGVAGVALFLAPALGSLWPWDLTPLTARVVGAILTLPALINVPLLWERRWSAYRLLVRAELVGLAATLLALVLRAGDLRLDRPATPVVAAVLVAAFVAFAVLSRVLDRRRERPPASPAT</sequence>
<keyword evidence="2" id="KW-1133">Transmembrane helix</keyword>
<dbReference type="Proteomes" id="UP000597761">
    <property type="component" value="Unassembled WGS sequence"/>
</dbReference>
<organism evidence="3 4">
    <name type="scientific">Tersicoccus solisilvae</name>
    <dbReference type="NCBI Taxonomy" id="1882339"/>
    <lineage>
        <taxon>Bacteria</taxon>
        <taxon>Bacillati</taxon>
        <taxon>Actinomycetota</taxon>
        <taxon>Actinomycetes</taxon>
        <taxon>Micrococcales</taxon>
        <taxon>Micrococcaceae</taxon>
        <taxon>Tersicoccus</taxon>
    </lineage>
</organism>
<accession>A0ABQ1NIE1</accession>